<dbReference type="InterPro" id="IPR004770">
    <property type="entry name" value="Na/H_antiport_NhaC"/>
</dbReference>
<feature type="transmembrane region" description="Helical" evidence="9">
    <location>
        <begin position="365"/>
        <end position="385"/>
    </location>
</feature>
<keyword evidence="7 9" id="KW-0472">Membrane</keyword>
<organism evidence="11 12">
    <name type="scientific">Candidatus Anaerobiospirillum pullistercoris</name>
    <dbReference type="NCBI Taxonomy" id="2838452"/>
    <lineage>
        <taxon>Bacteria</taxon>
        <taxon>Pseudomonadati</taxon>
        <taxon>Pseudomonadota</taxon>
        <taxon>Gammaproteobacteria</taxon>
        <taxon>Aeromonadales</taxon>
        <taxon>Succinivibrionaceae</taxon>
        <taxon>Anaerobiospirillum</taxon>
    </lineage>
</organism>
<keyword evidence="3" id="KW-0050">Antiport</keyword>
<comment type="similarity">
    <text evidence="8">Belongs to the NhaC Na(+)/H(+) (TC 2.A.35) antiporter family.</text>
</comment>
<dbReference type="NCBIfam" id="TIGR00931">
    <property type="entry name" value="antiport_nhaC"/>
    <property type="match status" value="1"/>
</dbReference>
<sequence>MAPAKEKKELSFFMAVLPILAMILFLGVGYITLGLRAEPMILLSAAVASLIAYFHGYSWNDILDAIVEKLAKAMPAILILISVGFLIGSWMIGGTIPMMVYYGLKYIDPSYFYVSAFLLTALVSTCTGTSWGSAGTIGVALMGVAFGLNLSLPMAAGAVLSGAYFGDKLSPLSDSTNLASIAAGSPLYAHIAHMLWTTGPGFIICCCMYTYFGISQHIGHIDTPERIVQITSSLEGTFDFNLLVLLPPVLVLAGSLLRKPTIPVMFLASFVSLICAVAFQGFTINQCCEAVIGGFKLSMISNQELVASFPPDVARLLERGGMVAMMNTLVICFCAFAFAGSMSVADSLRIVISRFLSGVKSTFRLIATTLLSTVLICGITSNGQLSVLLPGEMFKETYRKFGLAPTNLSRTAEDAGTVVEPILPWTAAGVYMATMLGVPTLEYLPYAFLNYTGMIFALIWAATGIGITKLSNFKYAQVGTLVAAGESNASEVKRI</sequence>
<comment type="subcellular location">
    <subcellularLocation>
        <location evidence="1">Cell membrane</location>
        <topology evidence="1">Multi-pass membrane protein</topology>
    </subcellularLocation>
</comment>
<dbReference type="Pfam" id="PF03553">
    <property type="entry name" value="Na_H_antiporter"/>
    <property type="match status" value="1"/>
</dbReference>
<feature type="transmembrane region" description="Helical" evidence="9">
    <location>
        <begin position="40"/>
        <end position="57"/>
    </location>
</feature>
<dbReference type="PANTHER" id="PTHR33451:SF3">
    <property type="entry name" value="MALATE-2H(+)_NA(+)-LACTATE ANTIPORTER"/>
    <property type="match status" value="1"/>
</dbReference>
<dbReference type="InterPro" id="IPR018461">
    <property type="entry name" value="Na/H_Antiport_NhaC-like_C"/>
</dbReference>
<evidence type="ECO:0000256" key="4">
    <source>
        <dbReference type="ARBA" id="ARBA00022475"/>
    </source>
</evidence>
<evidence type="ECO:0000259" key="10">
    <source>
        <dbReference type="Pfam" id="PF03553"/>
    </source>
</evidence>
<feature type="transmembrane region" description="Helical" evidence="9">
    <location>
        <begin position="443"/>
        <end position="467"/>
    </location>
</feature>
<name>A0A9D1WFA5_9GAMM</name>
<feature type="transmembrane region" description="Helical" evidence="9">
    <location>
        <begin position="187"/>
        <end position="212"/>
    </location>
</feature>
<evidence type="ECO:0000256" key="3">
    <source>
        <dbReference type="ARBA" id="ARBA00022449"/>
    </source>
</evidence>
<dbReference type="EMBL" id="DXEV01000137">
    <property type="protein sequence ID" value="HIX57182.1"/>
    <property type="molecule type" value="Genomic_DNA"/>
</dbReference>
<accession>A0A9D1WFA5</accession>
<keyword evidence="5 9" id="KW-0812">Transmembrane</keyword>
<evidence type="ECO:0000256" key="1">
    <source>
        <dbReference type="ARBA" id="ARBA00004651"/>
    </source>
</evidence>
<feature type="transmembrane region" description="Helical" evidence="9">
    <location>
        <begin position="12"/>
        <end position="33"/>
    </location>
</feature>
<evidence type="ECO:0000256" key="6">
    <source>
        <dbReference type="ARBA" id="ARBA00022989"/>
    </source>
</evidence>
<feature type="transmembrane region" description="Helical" evidence="9">
    <location>
        <begin position="322"/>
        <end position="344"/>
    </location>
</feature>
<dbReference type="GO" id="GO:0015297">
    <property type="term" value="F:antiporter activity"/>
    <property type="evidence" value="ECO:0007669"/>
    <property type="project" value="UniProtKB-KW"/>
</dbReference>
<gene>
    <name evidence="11" type="primary">nhaC</name>
    <name evidence="11" type="ORF">H9850_06895</name>
</gene>
<dbReference type="Proteomes" id="UP000886829">
    <property type="component" value="Unassembled WGS sequence"/>
</dbReference>
<comment type="caution">
    <text evidence="11">The sequence shown here is derived from an EMBL/GenBank/DDBJ whole genome shotgun (WGS) entry which is preliminary data.</text>
</comment>
<reference evidence="11" key="1">
    <citation type="journal article" date="2021" name="PeerJ">
        <title>Extensive microbial diversity within the chicken gut microbiome revealed by metagenomics and culture.</title>
        <authorList>
            <person name="Gilroy R."/>
            <person name="Ravi A."/>
            <person name="Getino M."/>
            <person name="Pursley I."/>
            <person name="Horton D.L."/>
            <person name="Alikhan N.F."/>
            <person name="Baker D."/>
            <person name="Gharbi K."/>
            <person name="Hall N."/>
            <person name="Watson M."/>
            <person name="Adriaenssens E.M."/>
            <person name="Foster-Nyarko E."/>
            <person name="Jarju S."/>
            <person name="Secka A."/>
            <person name="Antonio M."/>
            <person name="Oren A."/>
            <person name="Chaudhuri R.R."/>
            <person name="La Ragione R."/>
            <person name="Hildebrand F."/>
            <person name="Pallen M.J."/>
        </authorList>
    </citation>
    <scope>NUCLEOTIDE SEQUENCE</scope>
    <source>
        <strain evidence="11">USASDec5-558</strain>
    </source>
</reference>
<keyword evidence="6 9" id="KW-1133">Transmembrane helix</keyword>
<feature type="transmembrane region" description="Helical" evidence="9">
    <location>
        <begin position="111"/>
        <end position="131"/>
    </location>
</feature>
<protein>
    <submittedName>
        <fullName evidence="11">Na+/H+ antiporter NhaC</fullName>
    </submittedName>
</protein>
<dbReference type="AlphaFoldDB" id="A0A9D1WFA5"/>
<evidence type="ECO:0000313" key="12">
    <source>
        <dbReference type="Proteomes" id="UP000886829"/>
    </source>
</evidence>
<keyword evidence="4" id="KW-1003">Cell membrane</keyword>
<evidence type="ECO:0000256" key="7">
    <source>
        <dbReference type="ARBA" id="ARBA00023136"/>
    </source>
</evidence>
<evidence type="ECO:0000256" key="5">
    <source>
        <dbReference type="ARBA" id="ARBA00022692"/>
    </source>
</evidence>
<feature type="transmembrane region" description="Helical" evidence="9">
    <location>
        <begin position="137"/>
        <end position="166"/>
    </location>
</feature>
<feature type="transmembrane region" description="Helical" evidence="9">
    <location>
        <begin position="264"/>
        <end position="282"/>
    </location>
</feature>
<reference evidence="11" key="2">
    <citation type="submission" date="2021-04" db="EMBL/GenBank/DDBJ databases">
        <authorList>
            <person name="Gilroy R."/>
        </authorList>
    </citation>
    <scope>NUCLEOTIDE SEQUENCE</scope>
    <source>
        <strain evidence="11">USASDec5-558</strain>
    </source>
</reference>
<evidence type="ECO:0000256" key="8">
    <source>
        <dbReference type="ARBA" id="ARBA00038435"/>
    </source>
</evidence>
<evidence type="ECO:0000256" key="9">
    <source>
        <dbReference type="SAM" id="Phobius"/>
    </source>
</evidence>
<evidence type="ECO:0000313" key="11">
    <source>
        <dbReference type="EMBL" id="HIX57182.1"/>
    </source>
</evidence>
<dbReference type="InterPro" id="IPR052180">
    <property type="entry name" value="NhaC_Na-H+_Antiporter"/>
</dbReference>
<feature type="transmembrane region" description="Helical" evidence="9">
    <location>
        <begin position="77"/>
        <end position="104"/>
    </location>
</feature>
<evidence type="ECO:0000256" key="2">
    <source>
        <dbReference type="ARBA" id="ARBA00022448"/>
    </source>
</evidence>
<dbReference type="PANTHER" id="PTHR33451">
    <property type="entry name" value="MALATE-2H(+)/NA(+)-LACTATE ANTIPORTER"/>
    <property type="match status" value="1"/>
</dbReference>
<proteinExistence type="inferred from homology"/>
<keyword evidence="2" id="KW-0813">Transport</keyword>
<dbReference type="GO" id="GO:0005886">
    <property type="term" value="C:plasma membrane"/>
    <property type="evidence" value="ECO:0007669"/>
    <property type="project" value="UniProtKB-SubCell"/>
</dbReference>
<feature type="domain" description="Na+/H+ antiporter NhaC-like C-terminal" evidence="10">
    <location>
        <begin position="162"/>
        <end position="465"/>
    </location>
</feature>